<dbReference type="SMART" id="SM00220">
    <property type="entry name" value="S_TKc"/>
    <property type="match status" value="1"/>
</dbReference>
<dbReference type="InterPro" id="IPR000719">
    <property type="entry name" value="Prot_kinase_dom"/>
</dbReference>
<dbReference type="Gene3D" id="3.30.450.40">
    <property type="match status" value="1"/>
</dbReference>
<dbReference type="InterPro" id="IPR053159">
    <property type="entry name" value="Hybrid_Histidine_Kinase"/>
</dbReference>
<proteinExistence type="inferred from homology"/>
<dbReference type="SUPFAM" id="SSF55781">
    <property type="entry name" value="GAF domain-like"/>
    <property type="match status" value="1"/>
</dbReference>
<dbReference type="CDD" id="cd14014">
    <property type="entry name" value="STKc_PknB_like"/>
    <property type="match status" value="1"/>
</dbReference>
<dbReference type="InterPro" id="IPR029016">
    <property type="entry name" value="GAF-like_dom_sf"/>
</dbReference>
<dbReference type="Gene3D" id="3.40.50.300">
    <property type="entry name" value="P-loop containing nucleotide triphosphate hydrolases"/>
    <property type="match status" value="1"/>
</dbReference>
<evidence type="ECO:0000256" key="2">
    <source>
        <dbReference type="ARBA" id="ARBA00022741"/>
    </source>
</evidence>
<protein>
    <submittedName>
        <fullName evidence="7">Adenylate/guanylate cyclase domain-containing protein</fullName>
    </submittedName>
</protein>
<evidence type="ECO:0000256" key="4">
    <source>
        <dbReference type="RuleBase" id="RU000405"/>
    </source>
</evidence>
<dbReference type="SMART" id="SM00044">
    <property type="entry name" value="CYCc"/>
    <property type="match status" value="1"/>
</dbReference>
<accession>A0ABT7Y858</accession>
<reference evidence="7" key="1">
    <citation type="submission" date="2023-06" db="EMBL/GenBank/DDBJ databases">
        <title>Robiginitalea aurantiacus sp. nov. and Algoriphagus sediminis sp. nov., isolated from coastal sediment.</title>
        <authorList>
            <person name="Zhou Z.Y."/>
            <person name="An J."/>
            <person name="Jia Y.W."/>
            <person name="Du Z.J."/>
        </authorList>
    </citation>
    <scope>NUCLEOTIDE SEQUENCE</scope>
    <source>
        <strain evidence="7">C2-7</strain>
    </source>
</reference>
<keyword evidence="3 4" id="KW-0456">Lyase</keyword>
<evidence type="ECO:0000259" key="6">
    <source>
        <dbReference type="PROSITE" id="PS50125"/>
    </source>
</evidence>
<dbReference type="InterPro" id="IPR003018">
    <property type="entry name" value="GAF"/>
</dbReference>
<dbReference type="CDD" id="cd07302">
    <property type="entry name" value="CHD"/>
    <property type="match status" value="1"/>
</dbReference>
<evidence type="ECO:0000313" key="7">
    <source>
        <dbReference type="EMBL" id="MDN3202697.1"/>
    </source>
</evidence>
<evidence type="ECO:0000256" key="1">
    <source>
        <dbReference type="ARBA" id="ARBA00004167"/>
    </source>
</evidence>
<sequence length="1708" mass="193807">MQIVETIDVKEAELFYESNRSRLFKGKSQKGDFILLKDDITGEKGRLYNEAMLTEKVAFHDLNPQVLIYEGRQVIVRKFIPGKSLNKLIPENGLELEDFLILSIEVCKELARVHDKGLLHNDINPKNFIINLKSKKATLIDYEFATSMSSQSLVYDSKLKITGTADYISPEQTGRMNRKIDQRSDLYGLGASFYEMITGHPPFQSEDFVGMIHAHLAVTPKAPSLRRDSILPALDQIILKLLSKNAEDRYQTLNGLIHDLEFCKKYLDRADQLLEFAPGKVDASSKFLVSQKLFGREIQIKTLKDAFERATHREKEFCIVRGESGAGKSELCKELYKKISLTNGLFISGSFDVMDRQSPYLGFIRAFEQFSDWLITSNSENQKKWKTAFDRHLGGFGQVLVELAPKLKHTLGNQADLLPLSGVENQQRIQFAINSFLEAITSTEQSIVLYLDDFQWANDASIDLLSSILKNENLSNILILITFRSNEVDDSHPLHKCISEAVVFAKETNDFQTSIIDVPPLNKTNLAKLVTETLREEVSEKSELIALIHKKTKGNPFAVNKLLESFYERQLIRFDHASSKWIWDLDDLNDTDLSDDILDILLSKIKSLNTESLEIIKKASVFGSEFRLDNLALASRMGEAEVHHLLWPLIQEGTILPKTNDYKFLPEFYEENGQNVTFKFAHARIQQAIYSLVDEEDKKRLNYEIGEILIKKIDQNEIGERAIELGSHFLLGESHLASSPNLNQIGKLLLQAGEQSTEAAAFETALKFDLLGIKLLKSTLSEEETFKVSIRSLENALLSEDLELKEKIQQKILSEYTSKEHRLLTFEVIIRCLAFQNNPKEAVNLTYQALQEVGMSLPKKASVPQILLGLIKMGIKLPSKKFDSLTSLPTTEDREFIALSKVLYSSFPAFLFSNPQTYPLAILKLLELTLKNGLSQESPSAIASYGLILITAMKQPQNGYEIIQKAMELSKSSGQAKNIATVYMVYVAFASYIHDKPEQCYSYFEEGFLNGVEYGNMEYASWNIFFKATLHFHEGKSISQILESARRAKRFASLYNFQNQVSMMALIEKSILIQQMSHSKALEKFSEWVENPGKEVLKAKEEGNEVFLYTYYGDAGNAALWIGKNQEAFEHYELFKTYTKNQPRGFFLIYEEFNRALNAAILVHKNGNWSHNGISLKSIIKGQLKALDKLRKLNKYPFEAFYLFLKNYFHFLRDEEIDQSEVDQSMTILKEIENFRYQTLFGEIFSKLAESEKEKESFLNHSIHSARKMEAIGKVEELLGITQDKNMKRAIFQNLESNTRSSSSFEYSSIDTMTLIKSMEALVGEIKLEPLLEKLLTFAMENSGAQEGHFIVNGSNGWIVEVSAKTSTEVVTSFPHEELSESNEVSQSIINYAKGTKESLLVADALNTPPYSSDSVVRSKNIRSVLCIPFINQSKSSGIIYLTHSETPDAFQKENINLMRLMAGQIASIIENALLYQNMENLVKERTAQLEEEKKKSDALLLNILPKEIADELIEKGQAKARHHDSVSVMFVDIKDFTSIAERMAPDELVETLHEFFGSFDAIMLKYGLEKIKTIGDAYMAAGGVPSPSQDHHSNIILAAFEILRNVDELNKVHTKSKQPMFHIRIGIHIGPVVAGVVGNNKFAYDIWGDTVNIASRMESNSSPGRINISEDLYQLIKDDFDCEHRGELEVKNKGKMNMYFVNYPRSI</sequence>
<dbReference type="SUPFAM" id="SSF52540">
    <property type="entry name" value="P-loop containing nucleoside triphosphate hydrolases"/>
    <property type="match status" value="1"/>
</dbReference>
<dbReference type="Pfam" id="PF13191">
    <property type="entry name" value="AAA_16"/>
    <property type="match status" value="1"/>
</dbReference>
<dbReference type="PANTHER" id="PTHR43642:SF1">
    <property type="entry name" value="HYBRID SIGNAL TRANSDUCTION HISTIDINE KINASE G"/>
    <property type="match status" value="1"/>
</dbReference>
<dbReference type="PROSITE" id="PS50011">
    <property type="entry name" value="PROTEIN_KINASE_DOM"/>
    <property type="match status" value="1"/>
</dbReference>
<feature type="domain" description="Guanylate cyclase" evidence="6">
    <location>
        <begin position="1528"/>
        <end position="1659"/>
    </location>
</feature>
<keyword evidence="2" id="KW-0547">Nucleotide-binding</keyword>
<dbReference type="InterPro" id="IPR001054">
    <property type="entry name" value="A/G_cyclase"/>
</dbReference>
<dbReference type="PROSITE" id="PS00452">
    <property type="entry name" value="GUANYLATE_CYCLASE_1"/>
    <property type="match status" value="1"/>
</dbReference>
<dbReference type="InterPro" id="IPR041664">
    <property type="entry name" value="AAA_16"/>
</dbReference>
<name>A0ABT7Y858_9BACT</name>
<dbReference type="EMBL" id="JAUEPH010000001">
    <property type="protein sequence ID" value="MDN3202697.1"/>
    <property type="molecule type" value="Genomic_DNA"/>
</dbReference>
<evidence type="ECO:0000256" key="3">
    <source>
        <dbReference type="ARBA" id="ARBA00023239"/>
    </source>
</evidence>
<dbReference type="Gene3D" id="3.30.70.1230">
    <property type="entry name" value="Nucleotide cyclase"/>
    <property type="match status" value="1"/>
</dbReference>
<dbReference type="Pfam" id="PF00069">
    <property type="entry name" value="Pkinase"/>
    <property type="match status" value="1"/>
</dbReference>
<dbReference type="PROSITE" id="PS50125">
    <property type="entry name" value="GUANYLATE_CYCLASE_2"/>
    <property type="match status" value="1"/>
</dbReference>
<dbReference type="InterPro" id="IPR011009">
    <property type="entry name" value="Kinase-like_dom_sf"/>
</dbReference>
<dbReference type="RefSeq" id="WP_289998255.1">
    <property type="nucleotide sequence ID" value="NZ_JAUEPH010000001.1"/>
</dbReference>
<comment type="similarity">
    <text evidence="4">Belongs to the adenylyl cyclase class-4/guanylyl cyclase family.</text>
</comment>
<organism evidence="7 8">
    <name type="scientific">Algoriphagus sediminis</name>
    <dbReference type="NCBI Taxonomy" id="3057113"/>
    <lineage>
        <taxon>Bacteria</taxon>
        <taxon>Pseudomonadati</taxon>
        <taxon>Bacteroidota</taxon>
        <taxon>Cytophagia</taxon>
        <taxon>Cytophagales</taxon>
        <taxon>Cyclobacteriaceae</taxon>
        <taxon>Algoriphagus</taxon>
    </lineage>
</organism>
<dbReference type="InterPro" id="IPR029787">
    <property type="entry name" value="Nucleotide_cyclase"/>
</dbReference>
<feature type="domain" description="Protein kinase" evidence="5">
    <location>
        <begin position="1"/>
        <end position="261"/>
    </location>
</feature>
<dbReference type="PANTHER" id="PTHR43642">
    <property type="entry name" value="HYBRID SIGNAL TRANSDUCTION HISTIDINE KINASE G"/>
    <property type="match status" value="1"/>
</dbReference>
<dbReference type="InterPro" id="IPR018297">
    <property type="entry name" value="A/G_cyclase_CS"/>
</dbReference>
<dbReference type="Proteomes" id="UP001171916">
    <property type="component" value="Unassembled WGS sequence"/>
</dbReference>
<keyword evidence="8" id="KW-1185">Reference proteome</keyword>
<evidence type="ECO:0000313" key="8">
    <source>
        <dbReference type="Proteomes" id="UP001171916"/>
    </source>
</evidence>
<dbReference type="SMART" id="SM00065">
    <property type="entry name" value="GAF"/>
    <property type="match status" value="1"/>
</dbReference>
<evidence type="ECO:0000259" key="5">
    <source>
        <dbReference type="PROSITE" id="PS50011"/>
    </source>
</evidence>
<dbReference type="Pfam" id="PF01590">
    <property type="entry name" value="GAF"/>
    <property type="match status" value="1"/>
</dbReference>
<dbReference type="Gene3D" id="1.10.510.10">
    <property type="entry name" value="Transferase(Phosphotransferase) domain 1"/>
    <property type="match status" value="1"/>
</dbReference>
<dbReference type="SUPFAM" id="SSF55073">
    <property type="entry name" value="Nucleotide cyclase"/>
    <property type="match status" value="1"/>
</dbReference>
<dbReference type="SUPFAM" id="SSF56112">
    <property type="entry name" value="Protein kinase-like (PK-like)"/>
    <property type="match status" value="1"/>
</dbReference>
<comment type="caution">
    <text evidence="7">The sequence shown here is derived from an EMBL/GenBank/DDBJ whole genome shotgun (WGS) entry which is preliminary data.</text>
</comment>
<dbReference type="InterPro" id="IPR027417">
    <property type="entry name" value="P-loop_NTPase"/>
</dbReference>
<dbReference type="Pfam" id="PF00211">
    <property type="entry name" value="Guanylate_cyc"/>
    <property type="match status" value="1"/>
</dbReference>
<comment type="subcellular location">
    <subcellularLocation>
        <location evidence="1">Membrane</location>
        <topology evidence="1">Single-pass membrane protein</topology>
    </subcellularLocation>
</comment>
<gene>
    <name evidence="7" type="ORF">QVH07_00995</name>
</gene>